<dbReference type="EC" id="2.7.7.7" evidence="2"/>
<dbReference type="NCBIfam" id="NF004418">
    <property type="entry name" value="PRK05761.1-4"/>
    <property type="match status" value="1"/>
</dbReference>
<evidence type="ECO:0000256" key="7">
    <source>
        <dbReference type="ARBA" id="ARBA00049244"/>
    </source>
</evidence>
<feature type="domain" description="DNA-directed DNA polymerase family B multifunctional" evidence="8">
    <location>
        <begin position="290"/>
        <end position="644"/>
    </location>
</feature>
<keyword evidence="6" id="KW-0238">DNA-binding</keyword>
<dbReference type="SMART" id="SM00486">
    <property type="entry name" value="POLBc"/>
    <property type="match status" value="1"/>
</dbReference>
<dbReference type="Pfam" id="PF00136">
    <property type="entry name" value="DNA_pol_B"/>
    <property type="match status" value="1"/>
</dbReference>
<organism evidence="10 11">
    <name type="scientific">Halopelagius longus</name>
    <dbReference type="NCBI Taxonomy" id="1236180"/>
    <lineage>
        <taxon>Archaea</taxon>
        <taxon>Methanobacteriati</taxon>
        <taxon>Methanobacteriota</taxon>
        <taxon>Stenosarchaea group</taxon>
        <taxon>Halobacteria</taxon>
        <taxon>Halobacteriales</taxon>
        <taxon>Haloferacaceae</taxon>
    </lineage>
</organism>
<evidence type="ECO:0000256" key="3">
    <source>
        <dbReference type="ARBA" id="ARBA00022679"/>
    </source>
</evidence>
<dbReference type="InterPro" id="IPR043502">
    <property type="entry name" value="DNA/RNA_pol_sf"/>
</dbReference>
<dbReference type="Gene3D" id="3.90.1600.10">
    <property type="entry name" value="Palm domain of DNA polymerase"/>
    <property type="match status" value="1"/>
</dbReference>
<dbReference type="Gene3D" id="1.10.132.60">
    <property type="entry name" value="DNA polymerase family B, C-terminal domain"/>
    <property type="match status" value="1"/>
</dbReference>
<evidence type="ECO:0000313" key="11">
    <source>
        <dbReference type="Proteomes" id="UP000199289"/>
    </source>
</evidence>
<dbReference type="GO" id="GO:0003887">
    <property type="term" value="F:DNA-directed DNA polymerase activity"/>
    <property type="evidence" value="ECO:0007669"/>
    <property type="project" value="UniProtKB-KW"/>
</dbReference>
<dbReference type="RefSeq" id="WP_092533876.1">
    <property type="nucleotide sequence ID" value="NZ_FNKQ01000001.1"/>
</dbReference>
<dbReference type="AlphaFoldDB" id="A0A1H0Z684"/>
<keyword evidence="3 9" id="KW-0808">Transferase</keyword>
<accession>A0A1H0Z684</accession>
<evidence type="ECO:0000256" key="5">
    <source>
        <dbReference type="ARBA" id="ARBA00022932"/>
    </source>
</evidence>
<dbReference type="InterPro" id="IPR042087">
    <property type="entry name" value="DNA_pol_B_thumb"/>
</dbReference>
<comment type="catalytic activity">
    <reaction evidence="7">
        <text>DNA(n) + a 2'-deoxyribonucleoside 5'-triphosphate = DNA(n+1) + diphosphate</text>
        <dbReference type="Rhea" id="RHEA:22508"/>
        <dbReference type="Rhea" id="RHEA-COMP:17339"/>
        <dbReference type="Rhea" id="RHEA-COMP:17340"/>
        <dbReference type="ChEBI" id="CHEBI:33019"/>
        <dbReference type="ChEBI" id="CHEBI:61560"/>
        <dbReference type="ChEBI" id="CHEBI:173112"/>
        <dbReference type="EC" id="2.7.7.7"/>
    </reaction>
</comment>
<sequence length="704" mass="77483">MPFAFDFDDGAVVEWSKTPDGVESRRVTDYAPAMYLAGPEEALESLESPVAARGDVAAVSWDRKFTGLDADERALVLRIEAKDPRGVPALAGGVRESLLADLPPGRVRAYDVDLAPGFRYCLDTGASPAPAEPLETVRFDLPEKALADGDLSALSVDGSEAATERDALDVAAARLDERDPDVLVVSDAGVLSLLAERAVDFGADVPLGRRPGLERLAGENTVESYGRVLHSPARYAVPGRAVVDVGSSFLWAESRLDGLLYLVERSWRPLSEAAWASIGTVLTSMQTREARARDVLVPWNKRRPESFKSVETLHAADRGGFTFDPEVGLHENVVEVDFASLYPRIICEYNVSPDTVLCDCHAGRSDVPELGYNVCDERGFLADVLEPLLEDRRDLKDEARAAEAAGDEERAAAARHRAGAIKWVLVSCFGYQGYRNAKFGRIECHEAINAVARDLLLRAKETAEEAGWRVVHGIVDSLWVTRDAADADPPEEIAARVSEAADVPLEVEDAYEWVCFVPKRGSNRGALTRYFGKVADRDEYKVRGIEARQRSTPAFVEEVQRELIEAVGRHRAPEPVCDRLARHRARLRRGDVSAEELARTARVSRPAGEYRRDTLVAAAVRRAERRGLSRAPGQDVRYVVTDADGDGIDRVRLDFEAPSDYDAAFYDDALLRAAESVLSPFGWDRGRIRRYLRPGRDATLAAFE</sequence>
<gene>
    <name evidence="9" type="ORF">DWB78_14585</name>
    <name evidence="10" type="ORF">SAMN05216278_1040</name>
</gene>
<evidence type="ECO:0000256" key="4">
    <source>
        <dbReference type="ARBA" id="ARBA00022695"/>
    </source>
</evidence>
<evidence type="ECO:0000313" key="12">
    <source>
        <dbReference type="Proteomes" id="UP000255421"/>
    </source>
</evidence>
<proteinExistence type="inferred from homology"/>
<dbReference type="Proteomes" id="UP000199289">
    <property type="component" value="Unassembled WGS sequence"/>
</dbReference>
<dbReference type="Gene3D" id="1.10.287.690">
    <property type="entry name" value="Helix hairpin bin"/>
    <property type="match status" value="1"/>
</dbReference>
<dbReference type="PANTHER" id="PTHR10322">
    <property type="entry name" value="DNA POLYMERASE CATALYTIC SUBUNIT"/>
    <property type="match status" value="1"/>
</dbReference>
<dbReference type="OrthoDB" id="8639at2157"/>
<dbReference type="InterPro" id="IPR006172">
    <property type="entry name" value="DNA-dir_DNA_pol_B"/>
</dbReference>
<comment type="similarity">
    <text evidence="1">Belongs to the DNA polymerase type-B family.</text>
</comment>
<dbReference type="SUPFAM" id="SSF56672">
    <property type="entry name" value="DNA/RNA polymerases"/>
    <property type="match status" value="1"/>
</dbReference>
<dbReference type="EMBL" id="QQST01000001">
    <property type="protein sequence ID" value="RDI72853.1"/>
    <property type="molecule type" value="Genomic_DNA"/>
</dbReference>
<dbReference type="InterPro" id="IPR050240">
    <property type="entry name" value="DNA_pol_type-B"/>
</dbReference>
<dbReference type="EMBL" id="FNKQ01000001">
    <property type="protein sequence ID" value="SDQ22965.1"/>
    <property type="molecule type" value="Genomic_DNA"/>
</dbReference>
<evidence type="ECO:0000313" key="10">
    <source>
        <dbReference type="EMBL" id="SDQ22965.1"/>
    </source>
</evidence>
<reference evidence="9 12" key="3">
    <citation type="submission" date="2018-07" db="EMBL/GenBank/DDBJ databases">
        <title>Genome sequence of extremly halophilic archaeon Halopelagius longus strain BC12-B1.</title>
        <authorList>
            <person name="Zhang X."/>
        </authorList>
    </citation>
    <scope>NUCLEOTIDE SEQUENCE [LARGE SCALE GENOMIC DNA]</scope>
    <source>
        <strain evidence="9 12">BC12-B1</strain>
    </source>
</reference>
<dbReference type="Proteomes" id="UP000255421">
    <property type="component" value="Unassembled WGS sequence"/>
</dbReference>
<reference evidence="11" key="1">
    <citation type="submission" date="2016-10" db="EMBL/GenBank/DDBJ databases">
        <authorList>
            <person name="Varghese N."/>
            <person name="Submissions S."/>
        </authorList>
    </citation>
    <scope>NUCLEOTIDE SEQUENCE [LARGE SCALE GENOMIC DNA]</scope>
    <source>
        <strain evidence="11">CGMCC 1.12397</strain>
    </source>
</reference>
<dbReference type="PANTHER" id="PTHR10322:SF23">
    <property type="entry name" value="DNA POLYMERASE DELTA CATALYTIC SUBUNIT"/>
    <property type="match status" value="1"/>
</dbReference>
<evidence type="ECO:0000256" key="6">
    <source>
        <dbReference type="ARBA" id="ARBA00023125"/>
    </source>
</evidence>
<dbReference type="GO" id="GO:0000166">
    <property type="term" value="F:nucleotide binding"/>
    <property type="evidence" value="ECO:0007669"/>
    <property type="project" value="InterPro"/>
</dbReference>
<keyword evidence="4 9" id="KW-0548">Nucleotidyltransferase</keyword>
<evidence type="ECO:0000259" key="8">
    <source>
        <dbReference type="Pfam" id="PF00136"/>
    </source>
</evidence>
<name>A0A1H0Z684_9EURY</name>
<protein>
    <recommendedName>
        <fullName evidence="2">DNA-directed DNA polymerase</fullName>
        <ecNumber evidence="2">2.7.7.7</ecNumber>
    </recommendedName>
</protein>
<dbReference type="InterPro" id="IPR006134">
    <property type="entry name" value="DNA-dir_DNA_pol_B_multi_dom"/>
</dbReference>
<reference evidence="10" key="2">
    <citation type="submission" date="2016-10" db="EMBL/GenBank/DDBJ databases">
        <authorList>
            <person name="de Groot N.N."/>
        </authorList>
    </citation>
    <scope>NUCLEOTIDE SEQUENCE [LARGE SCALE GENOMIC DNA]</scope>
    <source>
        <strain evidence="10">CGMCC 1.12397</strain>
    </source>
</reference>
<evidence type="ECO:0000256" key="1">
    <source>
        <dbReference type="ARBA" id="ARBA00005755"/>
    </source>
</evidence>
<evidence type="ECO:0000256" key="2">
    <source>
        <dbReference type="ARBA" id="ARBA00012417"/>
    </source>
</evidence>
<dbReference type="InterPro" id="IPR023211">
    <property type="entry name" value="DNA_pol_palm_dom_sf"/>
</dbReference>
<evidence type="ECO:0000313" key="9">
    <source>
        <dbReference type="EMBL" id="RDI72853.1"/>
    </source>
</evidence>
<keyword evidence="5 9" id="KW-0239">DNA-directed DNA polymerase</keyword>
<dbReference type="GO" id="GO:0006261">
    <property type="term" value="P:DNA-templated DNA replication"/>
    <property type="evidence" value="ECO:0007669"/>
    <property type="project" value="TreeGrafter"/>
</dbReference>
<keyword evidence="12" id="KW-1185">Reference proteome</keyword>
<dbReference type="GO" id="GO:0003677">
    <property type="term" value="F:DNA binding"/>
    <property type="evidence" value="ECO:0007669"/>
    <property type="project" value="UniProtKB-KW"/>
</dbReference>